<name>A0A8H8YZK2_9PROT</name>
<dbReference type="Proteomes" id="UP000601736">
    <property type="component" value="Unassembled WGS sequence"/>
</dbReference>
<evidence type="ECO:0000313" key="2">
    <source>
        <dbReference type="Proteomes" id="UP000601736"/>
    </source>
</evidence>
<sequence>MVLQEGLMAPQNLIVIIPHPIYCQWEMMSMIDSEVQSLSIGGVK</sequence>
<accession>A0A8H8YZK2</accession>
<evidence type="ECO:0000313" key="1">
    <source>
        <dbReference type="EMBL" id="CAE6493096.1"/>
    </source>
</evidence>
<protein>
    <submittedName>
        <fullName evidence="1">Uncharacterized protein</fullName>
    </submittedName>
</protein>
<comment type="caution">
    <text evidence="1">The sequence shown here is derived from an EMBL/GenBank/DDBJ whole genome shotgun (WGS) entry which is preliminary data.</text>
</comment>
<organism evidence="1 2">
    <name type="scientific">Nitrosomonas nitrosa</name>
    <dbReference type="NCBI Taxonomy" id="52442"/>
    <lineage>
        <taxon>Bacteria</taxon>
        <taxon>Pseudomonadati</taxon>
        <taxon>Pseudomonadota</taxon>
        <taxon>Betaproteobacteria</taxon>
        <taxon>Nitrosomonadales</taxon>
        <taxon>Nitrosomonadaceae</taxon>
        <taxon>Nitrosomonas</taxon>
    </lineage>
</organism>
<dbReference type="EMBL" id="CAJNAP010000004">
    <property type="protein sequence ID" value="CAE6493096.1"/>
    <property type="molecule type" value="Genomic_DNA"/>
</dbReference>
<dbReference type="AlphaFoldDB" id="A0A8H8YZK2"/>
<gene>
    <name evidence="1" type="ORF">NMYAN_120088</name>
</gene>
<reference evidence="1" key="1">
    <citation type="submission" date="2021-02" db="EMBL/GenBank/DDBJ databases">
        <authorList>
            <person name="Han P."/>
        </authorList>
    </citation>
    <scope>NUCLEOTIDE SEQUENCE</scope>
    <source>
        <strain evidence="1">Nitrosomonas nitrosa 18-3D</strain>
    </source>
</reference>
<proteinExistence type="predicted"/>